<feature type="chain" id="PRO_5015199007" evidence="1">
    <location>
        <begin position="24"/>
        <end position="104"/>
    </location>
</feature>
<protein>
    <submittedName>
        <fullName evidence="3">Amicyanin</fullName>
    </submittedName>
</protein>
<dbReference type="Pfam" id="PF13473">
    <property type="entry name" value="Cupredoxin_1"/>
    <property type="match status" value="1"/>
</dbReference>
<evidence type="ECO:0000313" key="4">
    <source>
        <dbReference type="Proteomes" id="UP000240653"/>
    </source>
</evidence>
<evidence type="ECO:0000259" key="2">
    <source>
        <dbReference type="Pfam" id="PF13473"/>
    </source>
</evidence>
<accession>A0A2P7S5C0</accession>
<comment type="caution">
    <text evidence="3">The sequence shown here is derived from an EMBL/GenBank/DDBJ whole genome shotgun (WGS) entry which is preliminary data.</text>
</comment>
<keyword evidence="1" id="KW-0732">Signal</keyword>
<dbReference type="PANTHER" id="PTHR36507:SF1">
    <property type="entry name" value="BLL1555 PROTEIN"/>
    <property type="match status" value="1"/>
</dbReference>
<organism evidence="3 4">
    <name type="scientific">Pseudaminobacter soli</name>
    <name type="common">ex Li et al. 2025</name>
    <dbReference type="NCBI Taxonomy" id="1295366"/>
    <lineage>
        <taxon>Bacteria</taxon>
        <taxon>Pseudomonadati</taxon>
        <taxon>Pseudomonadota</taxon>
        <taxon>Alphaproteobacteria</taxon>
        <taxon>Hyphomicrobiales</taxon>
        <taxon>Phyllobacteriaceae</taxon>
        <taxon>Pseudaminobacter</taxon>
    </lineage>
</organism>
<dbReference type="InterPro" id="IPR008972">
    <property type="entry name" value="Cupredoxin"/>
</dbReference>
<dbReference type="AlphaFoldDB" id="A0A2P7S5C0"/>
<dbReference type="Gene3D" id="2.60.40.420">
    <property type="entry name" value="Cupredoxins - blue copper proteins"/>
    <property type="match status" value="1"/>
</dbReference>
<evidence type="ECO:0000256" key="1">
    <source>
        <dbReference type="SAM" id="SignalP"/>
    </source>
</evidence>
<dbReference type="EMBL" id="PXYL01000013">
    <property type="protein sequence ID" value="PSJ57657.1"/>
    <property type="molecule type" value="Genomic_DNA"/>
</dbReference>
<reference evidence="3 4" key="1">
    <citation type="submission" date="2018-03" db="EMBL/GenBank/DDBJ databases">
        <title>The draft genome of Mesorhizobium soli JCM 19897.</title>
        <authorList>
            <person name="Li L."/>
            <person name="Liu L."/>
            <person name="Liang L."/>
            <person name="Wang T."/>
            <person name="Zhang X."/>
        </authorList>
    </citation>
    <scope>NUCLEOTIDE SEQUENCE [LARGE SCALE GENOMIC DNA]</scope>
    <source>
        <strain evidence="3 4">JCM 19897</strain>
    </source>
</reference>
<proteinExistence type="predicted"/>
<dbReference type="Proteomes" id="UP000240653">
    <property type="component" value="Unassembled WGS sequence"/>
</dbReference>
<dbReference type="SUPFAM" id="SSF49503">
    <property type="entry name" value="Cupredoxins"/>
    <property type="match status" value="1"/>
</dbReference>
<feature type="domain" description="EfeO-type cupredoxin-like" evidence="2">
    <location>
        <begin position="11"/>
        <end position="102"/>
    </location>
</feature>
<dbReference type="RefSeq" id="WP_106726191.1">
    <property type="nucleotide sequence ID" value="NZ_PXYL01000013.1"/>
</dbReference>
<keyword evidence="4" id="KW-1185">Reference proteome</keyword>
<dbReference type="InterPro" id="IPR028096">
    <property type="entry name" value="EfeO_Cupredoxin"/>
</dbReference>
<dbReference type="PANTHER" id="PTHR36507">
    <property type="entry name" value="BLL1555 PROTEIN"/>
    <property type="match status" value="1"/>
</dbReference>
<feature type="signal peptide" evidence="1">
    <location>
        <begin position="1"/>
        <end position="23"/>
    </location>
</feature>
<dbReference type="InterPro" id="IPR052721">
    <property type="entry name" value="ET_Amicyanin"/>
</dbReference>
<sequence length="104" mass="11198">MVSKGYLLATAVVALIVTDTAQAETIQVTIKKLAFAPADIHAKVGDTVKWVNTDPIAHSATTKGGWDLTIPPNKTASEVMKKAGEFNYHCRFHPNMKGHITVAP</sequence>
<evidence type="ECO:0000313" key="3">
    <source>
        <dbReference type="EMBL" id="PSJ57657.1"/>
    </source>
</evidence>
<dbReference type="OrthoDB" id="9796416at2"/>
<name>A0A2P7S5C0_9HYPH</name>
<gene>
    <name evidence="3" type="ORF">C7I85_22160</name>
</gene>